<sequence>MKKSILQIFKETISKMIKNNNNNSTSKMENKQETLQTMKFSRDLDKNIHILQSYLGGSDDLLIRYLEISTVPGIRAAVVFIETLINQNTLESSVLAPLTQGLGQRTVEERVYLHSHIDTLIERMLSNSSIFPIHQVKDAVEEILSGKGILLIHKYPTALSLSISKDAAREYAEPQTEKVVKGPQQGFVEDIATNISILRKKIKSPNLVVKELKLGRETRSEIRVAYINHIADPSIVEEVFRRLKRIDVDGVIGSSVIEEYISDAPTSLFQTTLYTERPDRTQAMLLEGRIAILYDGSPFIIIVPAIVSDFFNGIEDYYQVPSFANFCRFIGYLGGFVLTFLPSIYIAITTFHQEMLPTALALTIAGARAGVPFPAFVEALIMELAFEALRQAGTRLPTHIGQAVSIVGALIIGQAAVEAGLVSSAVVIVVAITAIFSFTMPYSNFSLSLRLVRFFMMALAATLGIYGIMTGALLVALHLISLRSFGVPFMIPFAPLSLQEMKDWVMRFPQWAITERSPHIAKENMKRKSKKLKPKPLKDEERREL</sequence>
<feature type="transmembrane region" description="Helical" evidence="4">
    <location>
        <begin position="360"/>
        <end position="386"/>
    </location>
</feature>
<dbReference type="KEGG" id="cace:CACET_c04810"/>
<proteinExistence type="inferred from homology"/>
<feature type="transmembrane region" description="Helical" evidence="4">
    <location>
        <begin position="422"/>
        <end position="442"/>
    </location>
</feature>
<comment type="similarity">
    <text evidence="1">Belongs to the GerABKA family.</text>
</comment>
<dbReference type="Proteomes" id="UP000035704">
    <property type="component" value="Chromosome"/>
</dbReference>
<dbReference type="Pfam" id="PF03323">
    <property type="entry name" value="GerA"/>
    <property type="match status" value="1"/>
</dbReference>
<evidence type="ECO:0000256" key="2">
    <source>
        <dbReference type="ARBA" id="ARBA00023136"/>
    </source>
</evidence>
<feature type="transmembrane region" description="Helical" evidence="4">
    <location>
        <begin position="398"/>
        <end position="416"/>
    </location>
</feature>
<dbReference type="InterPro" id="IPR004995">
    <property type="entry name" value="Spore_Ger"/>
</dbReference>
<feature type="region of interest" description="Disordered" evidence="3">
    <location>
        <begin position="522"/>
        <end position="545"/>
    </location>
</feature>
<keyword evidence="4" id="KW-1133">Transmembrane helix</keyword>
<feature type="transmembrane region" description="Helical" evidence="4">
    <location>
        <begin position="454"/>
        <end position="474"/>
    </location>
</feature>
<dbReference type="PATRIC" id="fig|84022.6.peg.485"/>
<dbReference type="OrthoDB" id="9772630at2"/>
<dbReference type="RefSeq" id="WP_052661209.1">
    <property type="nucleotide sequence ID" value="NZ_CP009687.1"/>
</dbReference>
<dbReference type="GO" id="GO:0016020">
    <property type="term" value="C:membrane"/>
    <property type="evidence" value="ECO:0007669"/>
    <property type="project" value="InterPro"/>
</dbReference>
<evidence type="ECO:0000256" key="3">
    <source>
        <dbReference type="SAM" id="MobiDB-lite"/>
    </source>
</evidence>
<accession>A0A0G3W5T5</accession>
<evidence type="ECO:0000313" key="5">
    <source>
        <dbReference type="EMBL" id="AKL93991.1"/>
    </source>
</evidence>
<dbReference type="PIRSF" id="PIRSF005690">
    <property type="entry name" value="GerBA"/>
    <property type="match status" value="1"/>
</dbReference>
<dbReference type="AlphaFoldDB" id="A0A0G3W5T5"/>
<reference evidence="5 6" key="1">
    <citation type="submission" date="2014-10" db="EMBL/GenBank/DDBJ databases">
        <title>Genome sequence of Clostridium aceticum DSM 1496.</title>
        <authorList>
            <person name="Poehlein A."/>
            <person name="Schiel-Bengelsdorf B."/>
            <person name="Gottschalk G."/>
            <person name="Duerre P."/>
            <person name="Daniel R."/>
        </authorList>
    </citation>
    <scope>NUCLEOTIDE SEQUENCE [LARGE SCALE GENOMIC DNA]</scope>
    <source>
        <strain evidence="5 6">DSM 1496</strain>
    </source>
</reference>
<gene>
    <name evidence="5" type="primary">gerKA1</name>
    <name evidence="5" type="ORF">CACET_c04810</name>
</gene>
<protein>
    <submittedName>
        <fullName evidence="5">Spore germination protein KA</fullName>
    </submittedName>
</protein>
<evidence type="ECO:0000256" key="1">
    <source>
        <dbReference type="ARBA" id="ARBA00005278"/>
    </source>
</evidence>
<evidence type="ECO:0000313" key="6">
    <source>
        <dbReference type="Proteomes" id="UP000035704"/>
    </source>
</evidence>
<dbReference type="PANTHER" id="PTHR22550">
    <property type="entry name" value="SPORE GERMINATION PROTEIN"/>
    <property type="match status" value="1"/>
</dbReference>
<feature type="transmembrane region" description="Helical" evidence="4">
    <location>
        <begin position="329"/>
        <end position="348"/>
    </location>
</feature>
<name>A0A0G3W5T5_9CLOT</name>
<dbReference type="EMBL" id="CP009687">
    <property type="protein sequence ID" value="AKL93991.1"/>
    <property type="molecule type" value="Genomic_DNA"/>
</dbReference>
<dbReference type="STRING" id="84022.CACET_c04810"/>
<dbReference type="GO" id="GO:0009847">
    <property type="term" value="P:spore germination"/>
    <property type="evidence" value="ECO:0007669"/>
    <property type="project" value="InterPro"/>
</dbReference>
<dbReference type="PANTHER" id="PTHR22550:SF5">
    <property type="entry name" value="LEUCINE ZIPPER PROTEIN 4"/>
    <property type="match status" value="1"/>
</dbReference>
<organism evidence="5 6">
    <name type="scientific">Clostridium aceticum</name>
    <dbReference type="NCBI Taxonomy" id="84022"/>
    <lineage>
        <taxon>Bacteria</taxon>
        <taxon>Bacillati</taxon>
        <taxon>Bacillota</taxon>
        <taxon>Clostridia</taxon>
        <taxon>Eubacteriales</taxon>
        <taxon>Clostridiaceae</taxon>
        <taxon>Clostridium</taxon>
    </lineage>
</organism>
<dbReference type="InterPro" id="IPR050768">
    <property type="entry name" value="UPF0353/GerABKA_families"/>
</dbReference>
<keyword evidence="4" id="KW-0812">Transmembrane</keyword>
<keyword evidence="2 4" id="KW-0472">Membrane</keyword>
<feature type="compositionally biased region" description="Basic and acidic residues" evidence="3">
    <location>
        <begin position="536"/>
        <end position="545"/>
    </location>
</feature>
<evidence type="ECO:0000256" key="4">
    <source>
        <dbReference type="SAM" id="Phobius"/>
    </source>
</evidence>
<keyword evidence="6" id="KW-1185">Reference proteome</keyword>